<gene>
    <name evidence="1" type="ORF">F5891DRAFT_1176190</name>
</gene>
<organism evidence="1 2">
    <name type="scientific">Suillus fuscotomentosus</name>
    <dbReference type="NCBI Taxonomy" id="1912939"/>
    <lineage>
        <taxon>Eukaryota</taxon>
        <taxon>Fungi</taxon>
        <taxon>Dikarya</taxon>
        <taxon>Basidiomycota</taxon>
        <taxon>Agaricomycotina</taxon>
        <taxon>Agaricomycetes</taxon>
        <taxon>Agaricomycetidae</taxon>
        <taxon>Boletales</taxon>
        <taxon>Suillineae</taxon>
        <taxon>Suillaceae</taxon>
        <taxon>Suillus</taxon>
    </lineage>
</organism>
<evidence type="ECO:0000313" key="1">
    <source>
        <dbReference type="EMBL" id="KAG1894057.1"/>
    </source>
</evidence>
<accession>A0AAD4HEZ4</accession>
<dbReference type="RefSeq" id="XP_041219633.1">
    <property type="nucleotide sequence ID" value="XM_041365755.1"/>
</dbReference>
<comment type="caution">
    <text evidence="1">The sequence shown here is derived from an EMBL/GenBank/DDBJ whole genome shotgun (WGS) entry which is preliminary data.</text>
</comment>
<sequence>MGSPSSIKNMVKFYGYLAGDDWLLQHAITSMGYDHPQTTQDARELIHLALRDVREVAGVHGYTRLRRVTTTKGRSFWCIAFAANDPYEGLPTHMPPEARYLALKALLQKDGPPHWYRDVFAHWTKYYVLVISNDQFETFRRI</sequence>
<protein>
    <submittedName>
        <fullName evidence="1">Uncharacterized protein</fullName>
    </submittedName>
</protein>
<proteinExistence type="predicted"/>
<reference evidence="1" key="1">
    <citation type="journal article" date="2020" name="New Phytol.">
        <title>Comparative genomics reveals dynamic genome evolution in host specialist ectomycorrhizal fungi.</title>
        <authorList>
            <person name="Lofgren L.A."/>
            <person name="Nguyen N.H."/>
            <person name="Vilgalys R."/>
            <person name="Ruytinx J."/>
            <person name="Liao H.L."/>
            <person name="Branco S."/>
            <person name="Kuo A."/>
            <person name="LaButti K."/>
            <person name="Lipzen A."/>
            <person name="Andreopoulos W."/>
            <person name="Pangilinan J."/>
            <person name="Riley R."/>
            <person name="Hundley H."/>
            <person name="Na H."/>
            <person name="Barry K."/>
            <person name="Grigoriev I.V."/>
            <person name="Stajich J.E."/>
            <person name="Kennedy P.G."/>
        </authorList>
    </citation>
    <scope>NUCLEOTIDE SEQUENCE</scope>
    <source>
        <strain evidence="1">FC203</strain>
    </source>
</reference>
<name>A0AAD4HEZ4_9AGAM</name>
<dbReference type="GeneID" id="64660053"/>
<evidence type="ECO:0000313" key="2">
    <source>
        <dbReference type="Proteomes" id="UP001195769"/>
    </source>
</evidence>
<dbReference type="AlphaFoldDB" id="A0AAD4HEZ4"/>
<dbReference type="EMBL" id="JABBWK010000085">
    <property type="protein sequence ID" value="KAG1894057.1"/>
    <property type="molecule type" value="Genomic_DNA"/>
</dbReference>
<dbReference type="Proteomes" id="UP001195769">
    <property type="component" value="Unassembled WGS sequence"/>
</dbReference>
<keyword evidence="2" id="KW-1185">Reference proteome</keyword>